<keyword evidence="1" id="KW-0472">Membrane</keyword>
<dbReference type="AlphaFoldDB" id="A0A6V8SBA9"/>
<feature type="transmembrane region" description="Helical" evidence="1">
    <location>
        <begin position="206"/>
        <end position="228"/>
    </location>
</feature>
<protein>
    <recommendedName>
        <fullName evidence="4">YibE/F family protein</fullName>
    </recommendedName>
</protein>
<dbReference type="InterPro" id="IPR012507">
    <property type="entry name" value="YibE_F"/>
</dbReference>
<gene>
    <name evidence="2" type="ORF">bsdtw1_00571</name>
</gene>
<organism evidence="2 3">
    <name type="scientific">Clostridium fungisolvens</name>
    <dbReference type="NCBI Taxonomy" id="1604897"/>
    <lineage>
        <taxon>Bacteria</taxon>
        <taxon>Bacillati</taxon>
        <taxon>Bacillota</taxon>
        <taxon>Clostridia</taxon>
        <taxon>Eubacteriales</taxon>
        <taxon>Clostridiaceae</taxon>
        <taxon>Clostridium</taxon>
    </lineage>
</organism>
<feature type="transmembrane region" description="Helical" evidence="1">
    <location>
        <begin position="7"/>
        <end position="24"/>
    </location>
</feature>
<feature type="transmembrane region" description="Helical" evidence="1">
    <location>
        <begin position="128"/>
        <end position="145"/>
    </location>
</feature>
<comment type="caution">
    <text evidence="2">The sequence shown here is derived from an EMBL/GenBank/DDBJ whole genome shotgun (WGS) entry which is preliminary data.</text>
</comment>
<dbReference type="EMBL" id="BLZR01000001">
    <property type="protein sequence ID" value="GFP74519.1"/>
    <property type="molecule type" value="Genomic_DNA"/>
</dbReference>
<dbReference type="Proteomes" id="UP000580568">
    <property type="component" value="Unassembled WGS sequence"/>
</dbReference>
<keyword evidence="3" id="KW-1185">Reference proteome</keyword>
<evidence type="ECO:0000313" key="3">
    <source>
        <dbReference type="Proteomes" id="UP000580568"/>
    </source>
</evidence>
<name>A0A6V8SBA9_9CLOT</name>
<evidence type="ECO:0000313" key="2">
    <source>
        <dbReference type="EMBL" id="GFP74519.1"/>
    </source>
</evidence>
<evidence type="ECO:0008006" key="4">
    <source>
        <dbReference type="Google" id="ProtNLM"/>
    </source>
</evidence>
<dbReference type="PANTHER" id="PTHR41771">
    <property type="entry name" value="MEMBRANE PROTEIN-RELATED"/>
    <property type="match status" value="1"/>
</dbReference>
<dbReference type="RefSeq" id="WP_183276072.1">
    <property type="nucleotide sequence ID" value="NZ_BLZR01000001.1"/>
</dbReference>
<proteinExistence type="predicted"/>
<dbReference type="Pfam" id="PF07907">
    <property type="entry name" value="YibE_F"/>
    <property type="match status" value="1"/>
</dbReference>
<evidence type="ECO:0000256" key="1">
    <source>
        <dbReference type="SAM" id="Phobius"/>
    </source>
</evidence>
<feature type="transmembrane region" description="Helical" evidence="1">
    <location>
        <begin position="305"/>
        <end position="328"/>
    </location>
</feature>
<feature type="transmembrane region" description="Helical" evidence="1">
    <location>
        <begin position="255"/>
        <end position="284"/>
    </location>
</feature>
<feature type="transmembrane region" description="Helical" evidence="1">
    <location>
        <begin position="152"/>
        <end position="172"/>
    </location>
</feature>
<keyword evidence="1" id="KW-1133">Transmembrane helix</keyword>
<keyword evidence="1" id="KW-0812">Transmembrane</keyword>
<feature type="transmembrane region" description="Helical" evidence="1">
    <location>
        <begin position="348"/>
        <end position="373"/>
    </location>
</feature>
<sequence length="396" mass="43190">MKKNREFISVVAMVFICLILIFIANKMFNNGKERIGKNSLNYEVAKVLSVTDEKLSRDPIVPNIYIGDQQIKVEMLTGTYAHQQFDIKNSMSRLYSVYTKEGMKVIVSYNISNDNVTNLSVYSYKRNTVVYMLIAIFFALLIFVGRMKGLKSVVSIIFSVIVIFYFMLPGILNGFNPIVLATISAVMIILTTLSIIGGLNSKTFSAILGTISGVVIAGIISFVAGYFAHLSGLTAENTESLIVLAENTKFNMNGLMYAAILIASLGAIMDIGVSIVSAIFEIHATNPKLDRKQLFNSGMNVGKDIIGTMANTLILAFVGSSLTLLIIIAATNMPYIQMSNLDIVCTEIVQGIAGSIAIVIAVPITAFISVLFIDNNKTKLKGNKRKVKNKGAVIKN</sequence>
<dbReference type="PANTHER" id="PTHR41771:SF1">
    <property type="entry name" value="MEMBRANE PROTEIN"/>
    <property type="match status" value="1"/>
</dbReference>
<accession>A0A6V8SBA9</accession>
<feature type="transmembrane region" description="Helical" evidence="1">
    <location>
        <begin position="178"/>
        <end position="199"/>
    </location>
</feature>
<reference evidence="2 3" key="1">
    <citation type="submission" date="2020-07" db="EMBL/GenBank/DDBJ databases">
        <title>A new beta-1,3-glucan-decomposing anaerobic bacterium isolated from anoxic soil subjected to biological soil disinfestation.</title>
        <authorList>
            <person name="Ueki A."/>
            <person name="Tonouchi A."/>
        </authorList>
    </citation>
    <scope>NUCLEOTIDE SEQUENCE [LARGE SCALE GENOMIC DNA]</scope>
    <source>
        <strain evidence="2 3">TW1</strain>
    </source>
</reference>